<dbReference type="AlphaFoldDB" id="A0A074NGN8"/>
<name>A0A074NGN8_9SPHN</name>
<feature type="transmembrane region" description="Helical" evidence="1">
    <location>
        <begin position="6"/>
        <end position="25"/>
    </location>
</feature>
<keyword evidence="3" id="KW-1185">Reference proteome</keyword>
<keyword evidence="1" id="KW-1133">Transmembrane helix</keyword>
<reference evidence="2 3" key="1">
    <citation type="submission" date="2014-04" db="EMBL/GenBank/DDBJ databases">
        <title>A comprehensive comparison of genomes of Erythrobacter spp. Strains.</title>
        <authorList>
            <person name="Zheng Q."/>
        </authorList>
    </citation>
    <scope>NUCLEOTIDE SEQUENCE [LARGE SCALE GENOMIC DNA]</scope>
    <source>
        <strain evidence="2 3">DSM 8509</strain>
    </source>
</reference>
<organism evidence="2 3">
    <name type="scientific">Erythrobacter litoralis</name>
    <dbReference type="NCBI Taxonomy" id="39960"/>
    <lineage>
        <taxon>Bacteria</taxon>
        <taxon>Pseudomonadati</taxon>
        <taxon>Pseudomonadota</taxon>
        <taxon>Alphaproteobacteria</taxon>
        <taxon>Sphingomonadales</taxon>
        <taxon>Erythrobacteraceae</taxon>
        <taxon>Erythrobacter/Porphyrobacter group</taxon>
        <taxon>Erythrobacter</taxon>
    </lineage>
</organism>
<evidence type="ECO:0008006" key="4">
    <source>
        <dbReference type="Google" id="ProtNLM"/>
    </source>
</evidence>
<proteinExistence type="predicted"/>
<evidence type="ECO:0000256" key="1">
    <source>
        <dbReference type="SAM" id="Phobius"/>
    </source>
</evidence>
<gene>
    <name evidence="2" type="ORF">EH32_08990</name>
</gene>
<comment type="caution">
    <text evidence="2">The sequence shown here is derived from an EMBL/GenBank/DDBJ whole genome shotgun (WGS) entry which is preliminary data.</text>
</comment>
<protein>
    <recommendedName>
        <fullName evidence="4">CTP synthetase</fullName>
    </recommendedName>
</protein>
<accession>A0A074NGN8</accession>
<dbReference type="EMBL" id="JMIX01000004">
    <property type="protein sequence ID" value="KEO96807.1"/>
    <property type="molecule type" value="Genomic_DNA"/>
</dbReference>
<keyword evidence="1" id="KW-0812">Transmembrane</keyword>
<dbReference type="RefSeq" id="WP_034902181.1">
    <property type="nucleotide sequence ID" value="NZ_CP017057.1"/>
</dbReference>
<evidence type="ECO:0000313" key="2">
    <source>
        <dbReference type="EMBL" id="KEO96807.1"/>
    </source>
</evidence>
<dbReference type="OrthoDB" id="7510999at2"/>
<feature type="transmembrane region" description="Helical" evidence="1">
    <location>
        <begin position="37"/>
        <end position="55"/>
    </location>
</feature>
<sequence length="64" mass="6565">MLKIALVLFPVIATTLMGVAVVAVLTMDIQAGMQPIALAALAAFALSVPASWFIARQVPGVGKT</sequence>
<dbReference type="Proteomes" id="UP000027866">
    <property type="component" value="Unassembled WGS sequence"/>
</dbReference>
<dbReference type="KEGG" id="elq:Ga0102493_11702"/>
<evidence type="ECO:0000313" key="3">
    <source>
        <dbReference type="Proteomes" id="UP000027866"/>
    </source>
</evidence>
<keyword evidence="1" id="KW-0472">Membrane</keyword>
<dbReference type="PATRIC" id="fig|39960.10.peg.2953"/>